<feature type="domain" description="GST N-terminal" evidence="1">
    <location>
        <begin position="1"/>
        <end position="82"/>
    </location>
</feature>
<dbReference type="AlphaFoldDB" id="A0A0M4N8W1"/>
<dbReference type="PROSITE" id="PS50404">
    <property type="entry name" value="GST_NTER"/>
    <property type="match status" value="1"/>
</dbReference>
<dbReference type="InterPro" id="IPR036249">
    <property type="entry name" value="Thioredoxin-like_sf"/>
</dbReference>
<keyword evidence="2" id="KW-0808">Transferase</keyword>
<proteinExistence type="predicted"/>
<organism evidence="2">
    <name type="scientific">Leptospira interrogans serovar Hardjo str. Norma</name>
    <dbReference type="NCBI Taxonomy" id="1279460"/>
    <lineage>
        <taxon>Bacteria</taxon>
        <taxon>Pseudomonadati</taxon>
        <taxon>Spirochaetota</taxon>
        <taxon>Spirochaetia</taxon>
        <taxon>Leptospirales</taxon>
        <taxon>Leptospiraceae</taxon>
        <taxon>Leptospira</taxon>
    </lineage>
</organism>
<evidence type="ECO:0000313" key="3">
    <source>
        <dbReference type="Proteomes" id="UP000056502"/>
    </source>
</evidence>
<accession>A0A0M4N8W1</accession>
<reference evidence="2 3" key="1">
    <citation type="journal article" date="2015" name="Genome Announc.">
        <title>Whole-Genome Sequence of Leptospira interrogans Serovar Hardjo Subtype Hardjoprajitno Strain Norma, Isolated from Cattle in a Leptospirosis Outbreak in Brazil.</title>
        <authorList>
            <person name="Cosate M.R."/>
            <person name="Soares S.C."/>
            <person name="Mendes T.A."/>
            <person name="Raittz R.T."/>
            <person name="Moreira E.C."/>
            <person name="Leite R."/>
            <person name="Fernandes G.R."/>
            <person name="Haddad J.P."/>
            <person name="Ortega J.M."/>
        </authorList>
    </citation>
    <scope>NUCLEOTIDE SEQUENCE [LARGE SCALE GENOMIC DNA]</scope>
    <source>
        <strain evidence="2 3">Norma</strain>
    </source>
</reference>
<evidence type="ECO:0000259" key="1">
    <source>
        <dbReference type="PROSITE" id="PS50404"/>
    </source>
</evidence>
<dbReference type="Pfam" id="PF13417">
    <property type="entry name" value="GST_N_3"/>
    <property type="match status" value="1"/>
</dbReference>
<evidence type="ECO:0000313" key="2">
    <source>
        <dbReference type="EMBL" id="ALE39389.1"/>
    </source>
</evidence>
<dbReference type="PROSITE" id="PS51354">
    <property type="entry name" value="GLUTAREDOXIN_2"/>
    <property type="match status" value="1"/>
</dbReference>
<dbReference type="PANTHER" id="PTHR45288">
    <property type="entry name" value="THIOREDOXIN FAMILY PROTEIN"/>
    <property type="match status" value="1"/>
</dbReference>
<sequence>MKLYHFQSCPYCSYVRDEFQKMGLVSGKDYELIEASRGTPGREEVIQLGGKSQVPFLVDGDTRMYESRDIVEYVKLKKNFKNQVSLKFYFLHLYSYLHTDNYECIKPD</sequence>
<dbReference type="Gene3D" id="3.40.30.10">
    <property type="entry name" value="Glutaredoxin"/>
    <property type="match status" value="1"/>
</dbReference>
<name>A0A0M4N8W1_LEPIR</name>
<gene>
    <name evidence="2" type="ORF">G436_2207</name>
</gene>
<dbReference type="PANTHER" id="PTHR45288:SF1">
    <property type="entry name" value="THIOREDOXIN FAMILY PROTEIN"/>
    <property type="match status" value="1"/>
</dbReference>
<dbReference type="GO" id="GO:0016740">
    <property type="term" value="F:transferase activity"/>
    <property type="evidence" value="ECO:0007669"/>
    <property type="project" value="UniProtKB-KW"/>
</dbReference>
<dbReference type="InterPro" id="IPR004045">
    <property type="entry name" value="Glutathione_S-Trfase_N"/>
</dbReference>
<dbReference type="SUPFAM" id="SSF52833">
    <property type="entry name" value="Thioredoxin-like"/>
    <property type="match status" value="1"/>
</dbReference>
<dbReference type="Proteomes" id="UP000056502">
    <property type="component" value="Chromosome I"/>
</dbReference>
<protein>
    <submittedName>
        <fullName evidence="2">Glutathione S-transferase</fullName>
    </submittedName>
</protein>
<dbReference type="EMBL" id="CP012603">
    <property type="protein sequence ID" value="ALE39389.1"/>
    <property type="molecule type" value="Genomic_DNA"/>
</dbReference>